<gene>
    <name evidence="2" type="ORF">Fmac_022341</name>
</gene>
<accession>A0ABD1LZG6</accession>
<dbReference type="PANTHER" id="PTHR47251:SF1">
    <property type="entry name" value="FINGER DOMAIN PROTEIN, PUTATIVE (AFU_ORTHOLOGUE AFUA_3G04180)-RELATED"/>
    <property type="match status" value="1"/>
</dbReference>
<evidence type="ECO:0000259" key="1">
    <source>
        <dbReference type="PROSITE" id="PS50174"/>
    </source>
</evidence>
<protein>
    <recommendedName>
        <fullName evidence="1">G-patch domain-containing protein</fullName>
    </recommendedName>
</protein>
<evidence type="ECO:0000313" key="2">
    <source>
        <dbReference type="EMBL" id="KAL2328914.1"/>
    </source>
</evidence>
<dbReference type="EMBL" id="JBGMDY010000007">
    <property type="protein sequence ID" value="KAL2328914.1"/>
    <property type="molecule type" value="Genomic_DNA"/>
</dbReference>
<dbReference type="PANTHER" id="PTHR47251">
    <property type="entry name" value="FINGER DOMAIN PROTEIN, PUTATIVE (AFU_ORTHOLOGUE AFUA_3G04180)-RELATED"/>
    <property type="match status" value="1"/>
</dbReference>
<keyword evidence="3" id="KW-1185">Reference proteome</keyword>
<dbReference type="PROSITE" id="PS50174">
    <property type="entry name" value="G_PATCH"/>
    <property type="match status" value="1"/>
</dbReference>
<dbReference type="InterPro" id="IPR000467">
    <property type="entry name" value="G_patch_dom"/>
</dbReference>
<dbReference type="Proteomes" id="UP001603857">
    <property type="component" value="Unassembled WGS sequence"/>
</dbReference>
<feature type="domain" description="G-patch" evidence="1">
    <location>
        <begin position="87"/>
        <end position="105"/>
    </location>
</feature>
<comment type="caution">
    <text evidence="2">The sequence shown here is derived from an EMBL/GenBank/DDBJ whole genome shotgun (WGS) entry which is preliminary data.</text>
</comment>
<organism evidence="2 3">
    <name type="scientific">Flemingia macrophylla</name>
    <dbReference type="NCBI Taxonomy" id="520843"/>
    <lineage>
        <taxon>Eukaryota</taxon>
        <taxon>Viridiplantae</taxon>
        <taxon>Streptophyta</taxon>
        <taxon>Embryophyta</taxon>
        <taxon>Tracheophyta</taxon>
        <taxon>Spermatophyta</taxon>
        <taxon>Magnoliopsida</taxon>
        <taxon>eudicotyledons</taxon>
        <taxon>Gunneridae</taxon>
        <taxon>Pentapetalae</taxon>
        <taxon>rosids</taxon>
        <taxon>fabids</taxon>
        <taxon>Fabales</taxon>
        <taxon>Fabaceae</taxon>
        <taxon>Papilionoideae</taxon>
        <taxon>50 kb inversion clade</taxon>
        <taxon>NPAAA clade</taxon>
        <taxon>indigoferoid/millettioid clade</taxon>
        <taxon>Phaseoleae</taxon>
        <taxon>Flemingia</taxon>
    </lineage>
</organism>
<dbReference type="AlphaFoldDB" id="A0ABD1LZG6"/>
<evidence type="ECO:0000313" key="3">
    <source>
        <dbReference type="Proteomes" id="UP001603857"/>
    </source>
</evidence>
<reference evidence="2 3" key="1">
    <citation type="submission" date="2024-08" db="EMBL/GenBank/DDBJ databases">
        <title>Insights into the chromosomal genome structure of Flemingia macrophylla.</title>
        <authorList>
            <person name="Ding Y."/>
            <person name="Zhao Y."/>
            <person name="Bi W."/>
            <person name="Wu M."/>
            <person name="Zhao G."/>
            <person name="Gong Y."/>
            <person name="Li W."/>
            <person name="Zhang P."/>
        </authorList>
    </citation>
    <scope>NUCLEOTIDE SEQUENCE [LARGE SCALE GENOMIC DNA]</scope>
    <source>
        <strain evidence="2">DYQJB</strain>
        <tissue evidence="2">Leaf</tissue>
    </source>
</reference>
<proteinExistence type="predicted"/>
<dbReference type="Pfam" id="PF01585">
    <property type="entry name" value="G-patch"/>
    <property type="match status" value="1"/>
</dbReference>
<sequence length="115" mass="12907">MQSAVYPALILFPVEKKKPVLYEGDVAVIDVMRFVADHGSSKWTIDGPMAYEESLIEDFRLPINHKPTENVDLDNVEQASLDTQLTSSNIGFKLLQKMGWKGKGLVNGWGERKTL</sequence>
<name>A0ABD1LZG6_9FABA</name>